<dbReference type="Proteomes" id="UP000325945">
    <property type="component" value="Unassembled WGS sequence"/>
</dbReference>
<keyword evidence="2" id="KW-1185">Reference proteome</keyword>
<organism evidence="1 2">
    <name type="scientific">Aspergillus sergii</name>
    <dbReference type="NCBI Taxonomy" id="1034303"/>
    <lineage>
        <taxon>Eukaryota</taxon>
        <taxon>Fungi</taxon>
        <taxon>Dikarya</taxon>
        <taxon>Ascomycota</taxon>
        <taxon>Pezizomycotina</taxon>
        <taxon>Eurotiomycetes</taxon>
        <taxon>Eurotiomycetidae</taxon>
        <taxon>Eurotiales</taxon>
        <taxon>Aspergillaceae</taxon>
        <taxon>Aspergillus</taxon>
        <taxon>Aspergillus subgen. Circumdati</taxon>
    </lineage>
</organism>
<evidence type="ECO:0000313" key="1">
    <source>
        <dbReference type="EMBL" id="KAE8326866.1"/>
    </source>
</evidence>
<dbReference type="AlphaFoldDB" id="A0A5N6X3H6"/>
<reference evidence="2" key="1">
    <citation type="submission" date="2019-04" db="EMBL/GenBank/DDBJ databases">
        <title>Friends and foes A comparative genomics studyof 23 Aspergillus species from section Flavi.</title>
        <authorList>
            <consortium name="DOE Joint Genome Institute"/>
            <person name="Kjaerbolling I."/>
            <person name="Vesth T."/>
            <person name="Frisvad J.C."/>
            <person name="Nybo J.L."/>
            <person name="Theobald S."/>
            <person name="Kildgaard S."/>
            <person name="Isbrandt T."/>
            <person name="Kuo A."/>
            <person name="Sato A."/>
            <person name="Lyhne E.K."/>
            <person name="Kogle M.E."/>
            <person name="Wiebenga A."/>
            <person name="Kun R.S."/>
            <person name="Lubbers R.J."/>
            <person name="Makela M.R."/>
            <person name="Barry K."/>
            <person name="Chovatia M."/>
            <person name="Clum A."/>
            <person name="Daum C."/>
            <person name="Haridas S."/>
            <person name="He G."/>
            <person name="LaButti K."/>
            <person name="Lipzen A."/>
            <person name="Mondo S."/>
            <person name="Riley R."/>
            <person name="Salamov A."/>
            <person name="Simmons B.A."/>
            <person name="Magnuson J.K."/>
            <person name="Henrissat B."/>
            <person name="Mortensen U.H."/>
            <person name="Larsen T.O."/>
            <person name="Devries R.P."/>
            <person name="Grigoriev I.V."/>
            <person name="Machida M."/>
            <person name="Baker S.E."/>
            <person name="Andersen M.R."/>
        </authorList>
    </citation>
    <scope>NUCLEOTIDE SEQUENCE [LARGE SCALE GENOMIC DNA]</scope>
    <source>
        <strain evidence="2">CBS 130017</strain>
    </source>
</reference>
<accession>A0A5N6X3H6</accession>
<protein>
    <submittedName>
        <fullName evidence="1">Uncharacterized protein</fullName>
    </submittedName>
</protein>
<sequence>MEWASFHAKLYESIMETFIPCPALGLWVWHASPTINTRLTPLESLTVKLSDTRWPIWYAAHQSTAPFSFGRI</sequence>
<evidence type="ECO:0000313" key="2">
    <source>
        <dbReference type="Proteomes" id="UP000325945"/>
    </source>
</evidence>
<name>A0A5N6X3H6_9EURO</name>
<dbReference type="EMBL" id="ML741796">
    <property type="protein sequence ID" value="KAE8326866.1"/>
    <property type="molecule type" value="Genomic_DNA"/>
</dbReference>
<proteinExistence type="predicted"/>
<gene>
    <name evidence="1" type="ORF">BDV39DRAFT_176329</name>
</gene>